<dbReference type="FunCoup" id="T1HAH4">
    <property type="interactions" value="34"/>
</dbReference>
<reference evidence="12" key="1">
    <citation type="submission" date="2015-05" db="UniProtKB">
        <authorList>
            <consortium name="EnsemblMetazoa"/>
        </authorList>
    </citation>
    <scope>IDENTIFICATION</scope>
</reference>
<evidence type="ECO:0000256" key="5">
    <source>
        <dbReference type="ARBA" id="ARBA00023136"/>
    </source>
</evidence>
<protein>
    <submittedName>
        <fullName evidence="12">G_PROTEIN_RECEP_F3_4 domain-containing protein</fullName>
    </submittedName>
</protein>
<dbReference type="EMBL" id="ACPB03017385">
    <property type="status" value="NOT_ANNOTATED_CDS"/>
    <property type="molecule type" value="Genomic_DNA"/>
</dbReference>
<evidence type="ECO:0000256" key="7">
    <source>
        <dbReference type="ARBA" id="ARBA00023180"/>
    </source>
</evidence>
<feature type="transmembrane region" description="Helical" evidence="10">
    <location>
        <begin position="158"/>
        <end position="180"/>
    </location>
</feature>
<keyword evidence="6" id="KW-0675">Receptor</keyword>
<accession>T1HAH4</accession>
<dbReference type="GO" id="GO:0004965">
    <property type="term" value="F:G protein-coupled GABA receptor activity"/>
    <property type="evidence" value="ECO:0007669"/>
    <property type="project" value="InterPro"/>
</dbReference>
<evidence type="ECO:0000256" key="3">
    <source>
        <dbReference type="ARBA" id="ARBA00022989"/>
    </source>
</evidence>
<keyword evidence="7" id="KW-0325">Glycoprotein</keyword>
<feature type="transmembrane region" description="Helical" evidence="10">
    <location>
        <begin position="332"/>
        <end position="355"/>
    </location>
</feature>
<evidence type="ECO:0000256" key="1">
    <source>
        <dbReference type="ARBA" id="ARBA00004141"/>
    </source>
</evidence>
<keyword evidence="4" id="KW-0297">G-protein coupled receptor</keyword>
<dbReference type="OMA" id="HMEYFAG"/>
<evidence type="ECO:0000313" key="12">
    <source>
        <dbReference type="EnsemblMetazoa" id="RPRC001029-PA"/>
    </source>
</evidence>
<feature type="region of interest" description="Disordered" evidence="9">
    <location>
        <begin position="695"/>
        <end position="720"/>
    </location>
</feature>
<dbReference type="Proteomes" id="UP000015103">
    <property type="component" value="Unassembled WGS sequence"/>
</dbReference>
<keyword evidence="13" id="KW-1185">Reference proteome</keyword>
<name>T1HAH4_RHOPR</name>
<evidence type="ECO:0000256" key="8">
    <source>
        <dbReference type="ARBA" id="ARBA00023224"/>
    </source>
</evidence>
<dbReference type="Gene3D" id="3.40.50.2300">
    <property type="match status" value="1"/>
</dbReference>
<feature type="transmembrane region" description="Helical" evidence="10">
    <location>
        <begin position="201"/>
        <end position="222"/>
    </location>
</feature>
<evidence type="ECO:0000259" key="11">
    <source>
        <dbReference type="PROSITE" id="PS50259"/>
    </source>
</evidence>
<dbReference type="InterPro" id="IPR017978">
    <property type="entry name" value="GPCR_3_C"/>
</dbReference>
<feature type="domain" description="G-protein coupled receptors family 3 profile" evidence="11">
    <location>
        <begin position="232"/>
        <end position="431"/>
    </location>
</feature>
<sequence>MAPKVFCEAYRLGVYSPDYAWVVQGRPSDRWWSSTTQCGFNLAAAADGLILVSSYNSFLGHYASLKATHVSNQLHNHLFVYNRNILSGPVAFDGSDRVGLSAFYQIQGGVGVMVGLYDGTRQKLNISCTTCVPIVWPGGQVPTAKKIFKIRTVTVQPVAFITVAIFSFVGIAVATFFLSLNLHFRKHKYIKLSSPKLNNMAVFGCILVYTAVILLGLDNATLPSNEIFSTARVYLLSAGFSMAFGSVFAKTYRVHRIFTRSAQGVVKNKLLQDTQLISLICVLLVVDGLIVTLWVTVDPIERQLKNLTLEISPTERSVVYQPQIEVCASHFIHSWLGVLYIYKGLLLIVGVYMAWETRHVKIPALNDSQYIGLSVYSVVITSVLVVVLANLIFERVTLAFLTITIPILVSTTGSLCLLCVPKVHDILAHTDNPATIDPIIHSMGLKIECNTRRFLTDDRRELYFRVEVQNKVYRRELHILDSEITKLEKQLTSEVSSCSSRSSITVPRGDLEETIERLNLPVPNRGKSPSVSGGIPMLLLSVLPPVIPRASWPSEEHCTQPMRRGVTFSSESKLDEKKTITDKMNFCPRDEDFQGHSSTKSSVFSKFLNMLTARSSASGQGIRKVSAPANMGIASAFKAHMEYFAGFVPGNKSNSESCESSCNTSRTGINRTPFVNVDNFDLRDRKFSLGGLAREEISDGEDDEKGAQARSVQSLSQPRVSFSIQHQCSQPILSYKDRPKGSPRFPHRIVPTSSLNALEERRLSSSKKYNISTVTTKKETLSASNAGKCRSLEDARPLLKTGDERSTSLSPNCEVWAVDLAPTQNKHDETRKIETFADKDDGVEEK</sequence>
<evidence type="ECO:0000256" key="4">
    <source>
        <dbReference type="ARBA" id="ARBA00023040"/>
    </source>
</evidence>
<dbReference type="AlphaFoldDB" id="T1HAH4"/>
<dbReference type="InterPro" id="IPR028082">
    <property type="entry name" value="Peripla_BP_I"/>
</dbReference>
<dbReference type="STRING" id="13249.T1HAH4"/>
<feature type="compositionally biased region" description="Polar residues" evidence="9">
    <location>
        <begin position="710"/>
        <end position="720"/>
    </location>
</feature>
<dbReference type="InParanoid" id="T1HAH4"/>
<dbReference type="Pfam" id="PF00003">
    <property type="entry name" value="7tm_3"/>
    <property type="match status" value="1"/>
</dbReference>
<keyword evidence="2 10" id="KW-0812">Transmembrane</keyword>
<dbReference type="EnsemblMetazoa" id="RPRC001029-RA">
    <property type="protein sequence ID" value="RPRC001029-PA"/>
    <property type="gene ID" value="RPRC001029"/>
</dbReference>
<dbReference type="HOGENOM" id="CLU_341192_0_0_1"/>
<keyword evidence="8" id="KW-0807">Transducer</keyword>
<dbReference type="CDD" id="cd15047">
    <property type="entry name" value="7tmC_GABA-B-like"/>
    <property type="match status" value="1"/>
</dbReference>
<dbReference type="VEuPathDB" id="VectorBase:RPRC001029"/>
<keyword evidence="3 10" id="KW-1133">Transmembrane helix</keyword>
<evidence type="ECO:0000256" key="6">
    <source>
        <dbReference type="ARBA" id="ARBA00023170"/>
    </source>
</evidence>
<feature type="transmembrane region" description="Helical" evidence="10">
    <location>
        <begin position="234"/>
        <end position="255"/>
    </location>
</feature>
<dbReference type="PANTHER" id="PTHR10519:SF46">
    <property type="entry name" value="METABOTROPIC GABA-B RECEPTOR SUBTYPE 3, ISOFORM A"/>
    <property type="match status" value="1"/>
</dbReference>
<dbReference type="InterPro" id="IPR002455">
    <property type="entry name" value="GPCR3_GABA-B"/>
</dbReference>
<proteinExistence type="predicted"/>
<feature type="transmembrane region" description="Helical" evidence="10">
    <location>
        <begin position="375"/>
        <end position="393"/>
    </location>
</feature>
<dbReference type="PRINTS" id="PR01177">
    <property type="entry name" value="GABAB1RECPTR"/>
</dbReference>
<feature type="transmembrane region" description="Helical" evidence="10">
    <location>
        <begin position="276"/>
        <end position="297"/>
    </location>
</feature>
<comment type="subcellular location">
    <subcellularLocation>
        <location evidence="1">Membrane</location>
        <topology evidence="1">Multi-pass membrane protein</topology>
    </subcellularLocation>
</comment>
<evidence type="ECO:0000256" key="10">
    <source>
        <dbReference type="SAM" id="Phobius"/>
    </source>
</evidence>
<dbReference type="PANTHER" id="PTHR10519">
    <property type="entry name" value="GABA-B RECEPTOR"/>
    <property type="match status" value="1"/>
</dbReference>
<evidence type="ECO:0000313" key="13">
    <source>
        <dbReference type="Proteomes" id="UP000015103"/>
    </source>
</evidence>
<organism evidence="12 13">
    <name type="scientific">Rhodnius prolixus</name>
    <name type="common">Triatomid bug</name>
    <dbReference type="NCBI Taxonomy" id="13249"/>
    <lineage>
        <taxon>Eukaryota</taxon>
        <taxon>Metazoa</taxon>
        <taxon>Ecdysozoa</taxon>
        <taxon>Arthropoda</taxon>
        <taxon>Hexapoda</taxon>
        <taxon>Insecta</taxon>
        <taxon>Pterygota</taxon>
        <taxon>Neoptera</taxon>
        <taxon>Paraneoptera</taxon>
        <taxon>Hemiptera</taxon>
        <taxon>Heteroptera</taxon>
        <taxon>Panheteroptera</taxon>
        <taxon>Cimicomorpha</taxon>
        <taxon>Reduviidae</taxon>
        <taxon>Triatominae</taxon>
        <taxon>Rhodnius</taxon>
    </lineage>
</organism>
<dbReference type="PROSITE" id="PS50259">
    <property type="entry name" value="G_PROTEIN_RECEP_F3_4"/>
    <property type="match status" value="1"/>
</dbReference>
<evidence type="ECO:0000256" key="9">
    <source>
        <dbReference type="SAM" id="MobiDB-lite"/>
    </source>
</evidence>
<evidence type="ECO:0000256" key="2">
    <source>
        <dbReference type="ARBA" id="ARBA00022692"/>
    </source>
</evidence>
<keyword evidence="5 10" id="KW-0472">Membrane</keyword>
<dbReference type="GO" id="GO:0038039">
    <property type="term" value="C:G protein-coupled receptor heterodimeric complex"/>
    <property type="evidence" value="ECO:0007669"/>
    <property type="project" value="TreeGrafter"/>
</dbReference>
<dbReference type="GO" id="GO:0007214">
    <property type="term" value="P:gamma-aminobutyric acid signaling pathway"/>
    <property type="evidence" value="ECO:0007669"/>
    <property type="project" value="TreeGrafter"/>
</dbReference>
<dbReference type="SUPFAM" id="SSF53822">
    <property type="entry name" value="Periplasmic binding protein-like I"/>
    <property type="match status" value="1"/>
</dbReference>
<dbReference type="eggNOG" id="KOG1055">
    <property type="taxonomic scope" value="Eukaryota"/>
</dbReference>